<protein>
    <submittedName>
        <fullName evidence="1">Uncharacterized protein</fullName>
    </submittedName>
</protein>
<proteinExistence type="predicted"/>
<organism evidence="1 2">
    <name type="scientific">Streptomyces taklimakanensis</name>
    <dbReference type="NCBI Taxonomy" id="2569853"/>
    <lineage>
        <taxon>Bacteria</taxon>
        <taxon>Bacillati</taxon>
        <taxon>Actinomycetota</taxon>
        <taxon>Actinomycetes</taxon>
        <taxon>Kitasatosporales</taxon>
        <taxon>Streptomycetaceae</taxon>
        <taxon>Streptomyces</taxon>
    </lineage>
</organism>
<accession>A0A6G2BL43</accession>
<dbReference type="RefSeq" id="WP_155074343.1">
    <property type="nucleotide sequence ID" value="NZ_WIXO01000003.1"/>
</dbReference>
<dbReference type="Proteomes" id="UP000473014">
    <property type="component" value="Unassembled WGS sequence"/>
</dbReference>
<dbReference type="AlphaFoldDB" id="A0A6G2BL43"/>
<keyword evidence="2" id="KW-1185">Reference proteome</keyword>
<comment type="caution">
    <text evidence="1">The sequence shown here is derived from an EMBL/GenBank/DDBJ whole genome shotgun (WGS) entry which is preliminary data.</text>
</comment>
<evidence type="ECO:0000313" key="1">
    <source>
        <dbReference type="EMBL" id="MTE22622.1"/>
    </source>
</evidence>
<gene>
    <name evidence="1" type="ORF">F0L17_26710</name>
</gene>
<sequence length="149" mass="16658">MTGTTITPLTRCRIVPARPEELEEARRCWLCGLLDPGARADVQFSPHYLCRQCWPLQPVSAHRVARSGMALVALLGLGRQWREGFRQGWTQNAAVRHRIAAWTDTGPTVAPPTERFGWITTEAAEAAAELEDLEDEFTRARRPPAAPSR</sequence>
<reference evidence="1 2" key="1">
    <citation type="submission" date="2019-11" db="EMBL/GenBank/DDBJ databases">
        <authorList>
            <person name="Yuan L."/>
        </authorList>
    </citation>
    <scope>NUCLEOTIDE SEQUENCE [LARGE SCALE GENOMIC DNA]</scope>
    <source>
        <strain evidence="1 2">TRM43335</strain>
    </source>
</reference>
<dbReference type="EMBL" id="WIXO01000003">
    <property type="protein sequence ID" value="MTE22622.1"/>
    <property type="molecule type" value="Genomic_DNA"/>
</dbReference>
<name>A0A6G2BL43_9ACTN</name>
<evidence type="ECO:0000313" key="2">
    <source>
        <dbReference type="Proteomes" id="UP000473014"/>
    </source>
</evidence>